<dbReference type="PANTHER" id="PTHR47977">
    <property type="entry name" value="RAS-RELATED PROTEIN RAB"/>
    <property type="match status" value="1"/>
</dbReference>
<gene>
    <name evidence="6" type="ORF">HOLleu_02197</name>
</gene>
<feature type="region of interest" description="Disordered" evidence="4">
    <location>
        <begin position="447"/>
        <end position="533"/>
    </location>
</feature>
<evidence type="ECO:0000256" key="3">
    <source>
        <dbReference type="ARBA" id="ARBA00023134"/>
    </source>
</evidence>
<dbReference type="SMART" id="SM00176">
    <property type="entry name" value="RAN"/>
    <property type="match status" value="1"/>
</dbReference>
<feature type="compositionally biased region" description="Low complexity" evidence="4">
    <location>
        <begin position="356"/>
        <end position="366"/>
    </location>
</feature>
<evidence type="ECO:0000256" key="1">
    <source>
        <dbReference type="ARBA" id="ARBA00022741"/>
    </source>
</evidence>
<dbReference type="PRINTS" id="PR00449">
    <property type="entry name" value="RASTRNSFRMNG"/>
</dbReference>
<dbReference type="Gene3D" id="1.10.238.10">
    <property type="entry name" value="EF-hand"/>
    <property type="match status" value="1"/>
</dbReference>
<dbReference type="InterPro" id="IPR005225">
    <property type="entry name" value="Small_GTP-bd"/>
</dbReference>
<organism evidence="6 7">
    <name type="scientific">Holothuria leucospilota</name>
    <name type="common">Black long sea cucumber</name>
    <name type="synonym">Mertensiothuria leucospilota</name>
    <dbReference type="NCBI Taxonomy" id="206669"/>
    <lineage>
        <taxon>Eukaryota</taxon>
        <taxon>Metazoa</taxon>
        <taxon>Echinodermata</taxon>
        <taxon>Eleutherozoa</taxon>
        <taxon>Echinozoa</taxon>
        <taxon>Holothuroidea</taxon>
        <taxon>Aspidochirotacea</taxon>
        <taxon>Aspidochirotida</taxon>
        <taxon>Holothuriidae</taxon>
        <taxon>Holothuria</taxon>
    </lineage>
</organism>
<dbReference type="InterPro" id="IPR050227">
    <property type="entry name" value="Rab"/>
</dbReference>
<dbReference type="InterPro" id="IPR002048">
    <property type="entry name" value="EF_hand_dom"/>
</dbReference>
<dbReference type="Gene3D" id="1.10.287.1490">
    <property type="match status" value="1"/>
</dbReference>
<feature type="compositionally biased region" description="Polar residues" evidence="4">
    <location>
        <begin position="342"/>
        <end position="353"/>
    </location>
</feature>
<dbReference type="GO" id="GO:0005509">
    <property type="term" value="F:calcium ion binding"/>
    <property type="evidence" value="ECO:0007669"/>
    <property type="project" value="InterPro"/>
</dbReference>
<dbReference type="PROSITE" id="PS51421">
    <property type="entry name" value="RAS"/>
    <property type="match status" value="1"/>
</dbReference>
<feature type="domain" description="EF-hand" evidence="5">
    <location>
        <begin position="38"/>
        <end position="73"/>
    </location>
</feature>
<dbReference type="PROSITE" id="PS51419">
    <property type="entry name" value="RAB"/>
    <property type="match status" value="1"/>
</dbReference>
<evidence type="ECO:0000259" key="5">
    <source>
        <dbReference type="PROSITE" id="PS50222"/>
    </source>
</evidence>
<evidence type="ECO:0000313" key="7">
    <source>
        <dbReference type="Proteomes" id="UP001152320"/>
    </source>
</evidence>
<dbReference type="InterPro" id="IPR018247">
    <property type="entry name" value="EF_Hand_1_Ca_BS"/>
</dbReference>
<evidence type="ECO:0000256" key="2">
    <source>
        <dbReference type="ARBA" id="ARBA00022837"/>
    </source>
</evidence>
<dbReference type="InterPro" id="IPR011992">
    <property type="entry name" value="EF-hand-dom_pair"/>
</dbReference>
<dbReference type="FunFam" id="3.40.50.300:FF:003044">
    <property type="entry name" value="Predicted protein"/>
    <property type="match status" value="1"/>
</dbReference>
<reference evidence="6" key="1">
    <citation type="submission" date="2021-10" db="EMBL/GenBank/DDBJ databases">
        <title>Tropical sea cucumber genome reveals ecological adaptation and Cuvierian tubules defense mechanism.</title>
        <authorList>
            <person name="Chen T."/>
        </authorList>
    </citation>
    <scope>NUCLEOTIDE SEQUENCE</scope>
    <source>
        <strain evidence="6">Nanhai2018</strain>
        <tissue evidence="6">Muscle</tissue>
    </source>
</reference>
<dbReference type="OrthoDB" id="9989112at2759"/>
<keyword evidence="3" id="KW-0342">GTP-binding</keyword>
<dbReference type="InterPro" id="IPR001806">
    <property type="entry name" value="Small_GTPase"/>
</dbReference>
<dbReference type="Pfam" id="PF00071">
    <property type="entry name" value="Ras"/>
    <property type="match status" value="1"/>
</dbReference>
<keyword evidence="7" id="KW-1185">Reference proteome</keyword>
<dbReference type="CDD" id="cd00154">
    <property type="entry name" value="Rab"/>
    <property type="match status" value="1"/>
</dbReference>
<proteinExistence type="predicted"/>
<keyword evidence="1" id="KW-0547">Nucleotide-binding</keyword>
<dbReference type="SMART" id="SM00175">
    <property type="entry name" value="RAB"/>
    <property type="match status" value="1"/>
</dbReference>
<dbReference type="SUPFAM" id="SSF47473">
    <property type="entry name" value="EF-hand"/>
    <property type="match status" value="1"/>
</dbReference>
<dbReference type="SMART" id="SM00174">
    <property type="entry name" value="RHO"/>
    <property type="match status" value="1"/>
</dbReference>
<evidence type="ECO:0000256" key="4">
    <source>
        <dbReference type="SAM" id="MobiDB-lite"/>
    </source>
</evidence>
<evidence type="ECO:0000313" key="6">
    <source>
        <dbReference type="EMBL" id="KAJ8049442.1"/>
    </source>
</evidence>
<dbReference type="EMBL" id="JAIZAY010000001">
    <property type="protein sequence ID" value="KAJ8049442.1"/>
    <property type="molecule type" value="Genomic_DNA"/>
</dbReference>
<name>A0A9Q1CPB1_HOLLE</name>
<dbReference type="SMART" id="SM00054">
    <property type="entry name" value="EFh"/>
    <property type="match status" value="2"/>
</dbReference>
<dbReference type="Proteomes" id="UP001152320">
    <property type="component" value="Chromosome 1"/>
</dbReference>
<dbReference type="SMART" id="SM00173">
    <property type="entry name" value="RAS"/>
    <property type="match status" value="1"/>
</dbReference>
<dbReference type="GO" id="GO:0005525">
    <property type="term" value="F:GTP binding"/>
    <property type="evidence" value="ECO:0007669"/>
    <property type="project" value="UniProtKB-KW"/>
</dbReference>
<accession>A0A9Q1CPB1</accession>
<dbReference type="InterPro" id="IPR027417">
    <property type="entry name" value="P-loop_NTPase"/>
</dbReference>
<feature type="region of interest" description="Disordered" evidence="4">
    <location>
        <begin position="342"/>
        <end position="382"/>
    </location>
</feature>
<dbReference type="AlphaFoldDB" id="A0A9Q1CPB1"/>
<keyword evidence="2" id="KW-0106">Calcium</keyword>
<dbReference type="Gene3D" id="3.40.50.300">
    <property type="entry name" value="P-loop containing nucleotide triphosphate hydrolases"/>
    <property type="match status" value="1"/>
</dbReference>
<sequence>MEQFDSQKIQQLFTACDLNGSGFVELEDLKELCSDLSINEIEIEEVFEQLDQNGDGKVSSREFAEGFENVQRLFAKRARTTAPRNGATVPGLTHGIRPSERAWEEYAATVGPALYMIPGQESICELYQDLHKSNIPHLLSSYEKVIYEVIKDIKQQQSEINRLEQSFKRASEAHAAHLRQLESESEAHAIKVEARIRQQEKEIREAETQEIKRQLNNEIQELENNLKKYQTVEARLQTRDKPRDDLMQTLRKEVDELRQENRQLKSSLTELQTNLALAKSENLELKSEYDDQMGFITSNRETLQEYIKEHENLTRQLEMLHEANKKLQDTNDDLRAALENLQKNVRSPQANRHSVSRSSSVQSYDSRQLENNNSLRRRQFPYQASVDSNDIADLQGRHGNYMITRYNDVDSIPDDVDIAMTSQYLMMEDFFDSGNSTLRDPNELLDLEGEEDSRRPPPISEEVVTVDSQNARPSKQVSGDVMSPRKSRSSPGYSDKTFERNSSARSSRSSTKSGRKRALPQIPTKPVAPQIPQGTPERMYKIVLAGDAAVGKSSFILRLCKGIFHNNLNSTLGVDFQVRTMDIDGRITSVQLWDTAGQERFRSIAKSYFRRADGVLLLYDCTFERSFINVRDWIEAVEDGAQKTVPIMICSNKVDLRASAMAEGVRCVRTEDGERLASSFDALFIETSAKDNCNIEEAVIQLVRTLHKNEDMEVGNGAMTLSTEEITKKEQTFSCCNS</sequence>
<dbReference type="PROSITE" id="PS00018">
    <property type="entry name" value="EF_HAND_1"/>
    <property type="match status" value="1"/>
</dbReference>
<feature type="compositionally biased region" description="Low complexity" evidence="4">
    <location>
        <begin position="500"/>
        <end position="512"/>
    </location>
</feature>
<comment type="caution">
    <text evidence="6">The sequence shown here is derived from an EMBL/GenBank/DDBJ whole genome shotgun (WGS) entry which is preliminary data.</text>
</comment>
<dbReference type="Pfam" id="PF13499">
    <property type="entry name" value="EF-hand_7"/>
    <property type="match status" value="1"/>
</dbReference>
<feature type="compositionally biased region" description="Polar residues" evidence="4">
    <location>
        <begin position="466"/>
        <end position="477"/>
    </location>
</feature>
<dbReference type="CDD" id="cd00051">
    <property type="entry name" value="EFh"/>
    <property type="match status" value="1"/>
</dbReference>
<dbReference type="PROSITE" id="PS50222">
    <property type="entry name" value="EF_HAND_2"/>
    <property type="match status" value="1"/>
</dbReference>
<dbReference type="NCBIfam" id="TIGR00231">
    <property type="entry name" value="small_GTP"/>
    <property type="match status" value="1"/>
</dbReference>
<dbReference type="SUPFAM" id="SSF52540">
    <property type="entry name" value="P-loop containing nucleoside triphosphate hydrolases"/>
    <property type="match status" value="1"/>
</dbReference>
<protein>
    <submittedName>
        <fullName evidence="6">Ras and EF-hand domain-containing protein</fullName>
    </submittedName>
</protein>
<dbReference type="GO" id="GO:0003924">
    <property type="term" value="F:GTPase activity"/>
    <property type="evidence" value="ECO:0007669"/>
    <property type="project" value="InterPro"/>
</dbReference>